<dbReference type="PANTHER" id="PTHR31471">
    <property type="entry name" value="OS02G0116800 PROTEIN"/>
    <property type="match status" value="1"/>
</dbReference>
<evidence type="ECO:0000313" key="5">
    <source>
        <dbReference type="Proteomes" id="UP000813462"/>
    </source>
</evidence>
<accession>A0A978VF62</accession>
<feature type="domain" description="Remorin C-terminal" evidence="3">
    <location>
        <begin position="139"/>
        <end position="242"/>
    </location>
</feature>
<organism evidence="4 5">
    <name type="scientific">Ziziphus jujuba var. spinosa</name>
    <dbReference type="NCBI Taxonomy" id="714518"/>
    <lineage>
        <taxon>Eukaryota</taxon>
        <taxon>Viridiplantae</taxon>
        <taxon>Streptophyta</taxon>
        <taxon>Embryophyta</taxon>
        <taxon>Tracheophyta</taxon>
        <taxon>Spermatophyta</taxon>
        <taxon>Magnoliopsida</taxon>
        <taxon>eudicotyledons</taxon>
        <taxon>Gunneridae</taxon>
        <taxon>Pentapetalae</taxon>
        <taxon>rosids</taxon>
        <taxon>fabids</taxon>
        <taxon>Rosales</taxon>
        <taxon>Rhamnaceae</taxon>
        <taxon>Paliureae</taxon>
        <taxon>Ziziphus</taxon>
    </lineage>
</organism>
<reference evidence="4" key="1">
    <citation type="journal article" date="2021" name="Front. Plant Sci.">
        <title>Chromosome-Scale Genome Assembly for Chinese Sour Jujube and Insights Into Its Genome Evolution and Domestication Signature.</title>
        <authorList>
            <person name="Shen L.-Y."/>
            <person name="Luo H."/>
            <person name="Wang X.-L."/>
            <person name="Wang X.-M."/>
            <person name="Qiu X.-J."/>
            <person name="Liu H."/>
            <person name="Zhou S.-S."/>
            <person name="Jia K.-H."/>
            <person name="Nie S."/>
            <person name="Bao Y.-T."/>
            <person name="Zhang R.-G."/>
            <person name="Yun Q.-Z."/>
            <person name="Chai Y.-H."/>
            <person name="Lu J.-Y."/>
            <person name="Li Y."/>
            <person name="Zhao S.-W."/>
            <person name="Mao J.-F."/>
            <person name="Jia S.-G."/>
            <person name="Mao Y.-M."/>
        </authorList>
    </citation>
    <scope>NUCLEOTIDE SEQUENCE</scope>
    <source>
        <strain evidence="4">AT0</strain>
        <tissue evidence="4">Leaf</tissue>
    </source>
</reference>
<dbReference type="Pfam" id="PF03763">
    <property type="entry name" value="Remorin_C"/>
    <property type="match status" value="1"/>
</dbReference>
<gene>
    <name evidence="4" type="ORF">FEM48_Zijuj05G0137200</name>
</gene>
<evidence type="ECO:0000256" key="1">
    <source>
        <dbReference type="ARBA" id="ARBA00005711"/>
    </source>
</evidence>
<proteinExistence type="inferred from homology"/>
<sequence>MDSLVTQNRNINIWFVRTKYYGHGGDKQEDSDEHFATAIAAAAFAVHSLEEAELQYQKTIKEGLGVSRTSTKTRKDGMPSSGMVTRRLSNKEAKGEVSITRPAGSDHKASESTFPSRYPSVRADRNQNQMGIPSRQNGVRSRADVWEIAQMEKIRKRYEKMKSTILAWENKRKMKVKQKNERTKSILEQRRAQNQRHYQNKMARIDDIAKGARAQMEEKRRQEESEVKEKAKRIRSTGKVPVTCFCFSCY</sequence>
<dbReference type="OrthoDB" id="775261at2759"/>
<dbReference type="EMBL" id="JAEACU010000005">
    <property type="protein sequence ID" value="KAH7529001.1"/>
    <property type="molecule type" value="Genomic_DNA"/>
</dbReference>
<evidence type="ECO:0000313" key="4">
    <source>
        <dbReference type="EMBL" id="KAH7529001.1"/>
    </source>
</evidence>
<feature type="compositionally biased region" description="Polar residues" evidence="2">
    <location>
        <begin position="126"/>
        <end position="138"/>
    </location>
</feature>
<protein>
    <recommendedName>
        <fullName evidence="3">Remorin C-terminal domain-containing protein</fullName>
    </recommendedName>
</protein>
<comment type="caution">
    <text evidence="4">The sequence shown here is derived from an EMBL/GenBank/DDBJ whole genome shotgun (WGS) entry which is preliminary data.</text>
</comment>
<dbReference type="AlphaFoldDB" id="A0A978VF62"/>
<dbReference type="Proteomes" id="UP000813462">
    <property type="component" value="Unassembled WGS sequence"/>
</dbReference>
<comment type="similarity">
    <text evidence="1">Belongs to the remorin family.</text>
</comment>
<dbReference type="InterPro" id="IPR005516">
    <property type="entry name" value="Remorin_C"/>
</dbReference>
<feature type="region of interest" description="Disordered" evidence="2">
    <location>
        <begin position="88"/>
        <end position="138"/>
    </location>
</feature>
<name>A0A978VF62_ZIZJJ</name>
<dbReference type="PANTHER" id="PTHR31471:SF5">
    <property type="entry name" value="GB|AAD39278.1"/>
    <property type="match status" value="1"/>
</dbReference>
<evidence type="ECO:0000256" key="2">
    <source>
        <dbReference type="SAM" id="MobiDB-lite"/>
    </source>
</evidence>
<evidence type="ECO:0000259" key="3">
    <source>
        <dbReference type="Pfam" id="PF03763"/>
    </source>
</evidence>